<evidence type="ECO:0000313" key="9">
    <source>
        <dbReference type="Proteomes" id="UP000824225"/>
    </source>
</evidence>
<dbReference type="InterPro" id="IPR001926">
    <property type="entry name" value="TrpB-like_PALP"/>
</dbReference>
<organism evidence="8 9">
    <name type="scientific">Candidatus Mailhella merdigallinarum</name>
    <dbReference type="NCBI Taxonomy" id="2838658"/>
    <lineage>
        <taxon>Bacteria</taxon>
        <taxon>Pseudomonadati</taxon>
        <taxon>Thermodesulfobacteriota</taxon>
        <taxon>Desulfovibrionia</taxon>
        <taxon>Desulfovibrionales</taxon>
        <taxon>Desulfovibrionaceae</taxon>
        <taxon>Mailhella</taxon>
    </lineage>
</organism>
<dbReference type="PANTHER" id="PTHR48078">
    <property type="entry name" value="THREONINE DEHYDRATASE, MITOCHONDRIAL-RELATED"/>
    <property type="match status" value="1"/>
</dbReference>
<evidence type="ECO:0000259" key="7">
    <source>
        <dbReference type="Pfam" id="PF00291"/>
    </source>
</evidence>
<dbReference type="GO" id="GO:0003941">
    <property type="term" value="F:L-serine ammonia-lyase activity"/>
    <property type="evidence" value="ECO:0007669"/>
    <property type="project" value="TreeGrafter"/>
</dbReference>
<evidence type="ECO:0000256" key="6">
    <source>
        <dbReference type="PIRSR" id="PIRSR604450-51"/>
    </source>
</evidence>
<evidence type="ECO:0000256" key="4">
    <source>
        <dbReference type="ARBA" id="ARBA00023239"/>
    </source>
</evidence>
<protein>
    <recommendedName>
        <fullName evidence="5">Threonine synthase</fullName>
        <ecNumber evidence="5">4.2.3.1</ecNumber>
    </recommendedName>
</protein>
<dbReference type="GO" id="GO:0009097">
    <property type="term" value="P:isoleucine biosynthetic process"/>
    <property type="evidence" value="ECO:0007669"/>
    <property type="project" value="TreeGrafter"/>
</dbReference>
<keyword evidence="3 6" id="KW-0663">Pyridoxal phosphate</keyword>
<accession>A0A9D2HEV5</accession>
<dbReference type="InterPro" id="IPR036052">
    <property type="entry name" value="TrpB-like_PALP_sf"/>
</dbReference>
<proteinExistence type="inferred from homology"/>
<dbReference type="InterPro" id="IPR050147">
    <property type="entry name" value="Ser/Thr_Dehydratase"/>
</dbReference>
<dbReference type="Gene3D" id="3.40.50.1100">
    <property type="match status" value="2"/>
</dbReference>
<dbReference type="Proteomes" id="UP000824225">
    <property type="component" value="Unassembled WGS sequence"/>
</dbReference>
<keyword evidence="4 8" id="KW-0456">Lyase</keyword>
<evidence type="ECO:0000256" key="3">
    <source>
        <dbReference type="ARBA" id="ARBA00022898"/>
    </source>
</evidence>
<dbReference type="GO" id="GO:0006565">
    <property type="term" value="P:L-serine catabolic process"/>
    <property type="evidence" value="ECO:0007669"/>
    <property type="project" value="TreeGrafter"/>
</dbReference>
<feature type="domain" description="Tryptophan synthase beta chain-like PALP" evidence="7">
    <location>
        <begin position="90"/>
        <end position="396"/>
    </location>
</feature>
<gene>
    <name evidence="8" type="primary">thrC</name>
    <name evidence="8" type="ORF">H9962_08540</name>
</gene>
<dbReference type="EMBL" id="DXAN01000027">
    <property type="protein sequence ID" value="HJA09219.1"/>
    <property type="molecule type" value="Genomic_DNA"/>
</dbReference>
<feature type="modified residue" description="N6-(pyridoxal phosphate)lysine" evidence="6">
    <location>
        <position position="125"/>
    </location>
</feature>
<evidence type="ECO:0000256" key="1">
    <source>
        <dbReference type="ARBA" id="ARBA00001933"/>
    </source>
</evidence>
<dbReference type="GO" id="GO:0004795">
    <property type="term" value="F:threonine synthase activity"/>
    <property type="evidence" value="ECO:0007669"/>
    <property type="project" value="UniProtKB-UniRule"/>
</dbReference>
<dbReference type="GO" id="GO:0009088">
    <property type="term" value="P:threonine biosynthetic process"/>
    <property type="evidence" value="ECO:0007669"/>
    <property type="project" value="UniProtKB-UniRule"/>
</dbReference>
<evidence type="ECO:0000256" key="2">
    <source>
        <dbReference type="ARBA" id="ARBA00005517"/>
    </source>
</evidence>
<dbReference type="AlphaFoldDB" id="A0A9D2HEV5"/>
<evidence type="ECO:0000256" key="5">
    <source>
        <dbReference type="NCBIfam" id="TIGR00260"/>
    </source>
</evidence>
<dbReference type="GO" id="GO:0004794">
    <property type="term" value="F:threonine deaminase activity"/>
    <property type="evidence" value="ECO:0007669"/>
    <property type="project" value="TreeGrafter"/>
</dbReference>
<reference evidence="8" key="1">
    <citation type="journal article" date="2021" name="PeerJ">
        <title>Extensive microbial diversity within the chicken gut microbiome revealed by metagenomics and culture.</title>
        <authorList>
            <person name="Gilroy R."/>
            <person name="Ravi A."/>
            <person name="Getino M."/>
            <person name="Pursley I."/>
            <person name="Horton D.L."/>
            <person name="Alikhan N.F."/>
            <person name="Baker D."/>
            <person name="Gharbi K."/>
            <person name="Hall N."/>
            <person name="Watson M."/>
            <person name="Adriaenssens E.M."/>
            <person name="Foster-Nyarko E."/>
            <person name="Jarju S."/>
            <person name="Secka A."/>
            <person name="Antonio M."/>
            <person name="Oren A."/>
            <person name="Chaudhuri R.R."/>
            <person name="La Ragione R."/>
            <person name="Hildebrand F."/>
            <person name="Pallen M.J."/>
        </authorList>
    </citation>
    <scope>NUCLEOTIDE SEQUENCE</scope>
    <source>
        <strain evidence="8">CHK186-16707</strain>
    </source>
</reference>
<evidence type="ECO:0000313" key="8">
    <source>
        <dbReference type="EMBL" id="HJA09219.1"/>
    </source>
</evidence>
<name>A0A9D2HEV5_9BACT</name>
<dbReference type="PANTHER" id="PTHR48078:SF6">
    <property type="entry name" value="L-THREONINE DEHYDRATASE CATABOLIC TDCB"/>
    <property type="match status" value="1"/>
</dbReference>
<comment type="cofactor">
    <cofactor evidence="1 6">
        <name>pyridoxal 5'-phosphate</name>
        <dbReference type="ChEBI" id="CHEBI:597326"/>
    </cofactor>
</comment>
<dbReference type="SUPFAM" id="SSF53686">
    <property type="entry name" value="Tryptophan synthase beta subunit-like PLP-dependent enzymes"/>
    <property type="match status" value="1"/>
</dbReference>
<dbReference type="Pfam" id="PF00291">
    <property type="entry name" value="PALP"/>
    <property type="match status" value="1"/>
</dbReference>
<dbReference type="NCBIfam" id="TIGR00260">
    <property type="entry name" value="thrC"/>
    <property type="match status" value="1"/>
</dbReference>
<dbReference type="InterPro" id="IPR004450">
    <property type="entry name" value="Thr_synthase-like"/>
</dbReference>
<reference evidence="8" key="2">
    <citation type="submission" date="2021-04" db="EMBL/GenBank/DDBJ databases">
        <authorList>
            <person name="Gilroy R."/>
        </authorList>
    </citation>
    <scope>NUCLEOTIDE SEQUENCE</scope>
    <source>
        <strain evidence="8">CHK186-16707</strain>
    </source>
</reference>
<comment type="caution">
    <text evidence="8">The sequence shown here is derived from an EMBL/GenBank/DDBJ whole genome shotgun (WGS) entry which is preliminary data.</text>
</comment>
<sequence length="444" mass="46209">MPPSQAAAVFSPSAGSFVNGARCVVCGRRFDPEYLNAAYVCPEHGDEGILDLDYNYEAAAPRFPAPEQPGLWRYRALLPLPWTAPIPPLATGLTPLYEAPALARATNCARVLVKDDTRQPTGSFKDRASGLAVALARVRRAPVVATASTGNAAAALAGMAAAMHQACVIFVPASAPPAKVAQLLAYGARVLLVRGTYGQAFELCMEACRRKGWYNRNTAYNPCMAEGKKTAAFEIAEDMDWRTPDAVFVGVGDGCILAGLHKGFSDLVRLGRTDRIPRLYGVQAEGSDFLWQAWKEGLQTPRSLLTKAPIAADTVADSISAGLPRDRVKAMRAVCESKGRFVRVADADILAAVPALARACGVFAEPAGAAALAGLVTAAADGLIAPTDTVCLVATGSGLKDPGAVAAALSAPSAAAPAADGPVDVDPDPAALDEALSRLNLDQS</sequence>
<comment type="similarity">
    <text evidence="2">Belongs to the threonine synthase family.</text>
</comment>
<dbReference type="EC" id="4.2.3.1" evidence="5"/>
<dbReference type="GO" id="GO:0006567">
    <property type="term" value="P:L-threonine catabolic process"/>
    <property type="evidence" value="ECO:0007669"/>
    <property type="project" value="TreeGrafter"/>
</dbReference>